<evidence type="ECO:0000256" key="4">
    <source>
        <dbReference type="ARBA" id="ARBA00022989"/>
    </source>
</evidence>
<dbReference type="Proteomes" id="UP000068026">
    <property type="component" value="Chromosome"/>
</dbReference>
<feature type="transmembrane region" description="Helical" evidence="6">
    <location>
        <begin position="154"/>
        <end position="177"/>
    </location>
</feature>
<dbReference type="GO" id="GO:0055085">
    <property type="term" value="P:transmembrane transport"/>
    <property type="evidence" value="ECO:0007669"/>
    <property type="project" value="TreeGrafter"/>
</dbReference>
<feature type="transmembrane region" description="Helical" evidence="6">
    <location>
        <begin position="12"/>
        <end position="29"/>
    </location>
</feature>
<comment type="similarity">
    <text evidence="2">Belongs to the autoinducer-2 exporter (AI-2E) (TC 2.A.86) family.</text>
</comment>
<reference evidence="7 9" key="1">
    <citation type="journal article" date="2016" name="Genome Announc.">
        <title>Complete Genome Sequence of the Amino Acid-Fermenting Clostridium propionicum X2 (DSM 1682).</title>
        <authorList>
            <person name="Poehlein A."/>
            <person name="Schlien K."/>
            <person name="Chowdhury N.P."/>
            <person name="Gottschalk G."/>
            <person name="Buckel W."/>
            <person name="Daniel R."/>
        </authorList>
    </citation>
    <scope>NUCLEOTIDE SEQUENCE [LARGE SCALE GENOMIC DNA]</scope>
    <source>
        <strain evidence="7 9">X2</strain>
    </source>
</reference>
<evidence type="ECO:0000313" key="10">
    <source>
        <dbReference type="Proteomes" id="UP000184204"/>
    </source>
</evidence>
<keyword evidence="5 6" id="KW-0472">Membrane</keyword>
<evidence type="ECO:0000256" key="6">
    <source>
        <dbReference type="SAM" id="Phobius"/>
    </source>
</evidence>
<reference evidence="8" key="3">
    <citation type="submission" date="2016-11" db="EMBL/GenBank/DDBJ databases">
        <authorList>
            <person name="Varghese N."/>
            <person name="Submissions S."/>
        </authorList>
    </citation>
    <scope>NUCLEOTIDE SEQUENCE</scope>
    <source>
        <strain evidence="8">DSM 1682</strain>
    </source>
</reference>
<evidence type="ECO:0000256" key="5">
    <source>
        <dbReference type="ARBA" id="ARBA00023136"/>
    </source>
</evidence>
<evidence type="ECO:0000256" key="2">
    <source>
        <dbReference type="ARBA" id="ARBA00009773"/>
    </source>
</evidence>
<keyword evidence="4 6" id="KW-1133">Transmembrane helix</keyword>
<sequence length="356" mass="40100">MEDFYIKNKQAVQNLIILCGGILACFLFFRYLFPIFLPFILGWLLSLLFIPLADQLEKYHIPRWAGALVGILIFISILGFLGYFAGNQLYQQLQNLLNDLPYYLEKMEEGLTLFWIEINNLLMDLPDEFTNITANLQDGIFSILLSLVQSSGSVSMIAAVPKILLGFFIALFSAFFFTKDKEGIHRAFKTHVEPLLGGSLEATKRDLATSLWGYAKTQLILMGYIFLISIIGLYLFHSPYALLLSVAIAIIDALPFFGSGFILWPGAVFHFVLGNNVLGIGYLVIYGVVQVVRQLMQPKILGDQIGMHPLLALFSMYFGYRCIGFWGLILGPIVAVVLRTILLFQQKNNRDLSSNH</sequence>
<organism evidence="8 10">
    <name type="scientific">Anaerotignum propionicum DSM 1682</name>
    <dbReference type="NCBI Taxonomy" id="991789"/>
    <lineage>
        <taxon>Bacteria</taxon>
        <taxon>Bacillati</taxon>
        <taxon>Bacillota</taxon>
        <taxon>Clostridia</taxon>
        <taxon>Lachnospirales</taxon>
        <taxon>Anaerotignaceae</taxon>
        <taxon>Anaerotignum</taxon>
    </lineage>
</organism>
<reference evidence="9" key="2">
    <citation type="submission" date="2016-01" db="EMBL/GenBank/DDBJ databases">
        <authorList>
            <person name="Poehlein A."/>
            <person name="Schlien K."/>
            <person name="Gottschalk G."/>
            <person name="Buckel W."/>
            <person name="Daniel R."/>
        </authorList>
    </citation>
    <scope>NUCLEOTIDE SEQUENCE [LARGE SCALE GENOMIC DNA]</scope>
    <source>
        <strain evidence="9">X2</strain>
    </source>
</reference>
<evidence type="ECO:0000313" key="9">
    <source>
        <dbReference type="Proteomes" id="UP000068026"/>
    </source>
</evidence>
<evidence type="ECO:0000313" key="7">
    <source>
        <dbReference type="EMBL" id="AMJ42311.1"/>
    </source>
</evidence>
<proteinExistence type="inferred from homology"/>
<dbReference type="GO" id="GO:0016020">
    <property type="term" value="C:membrane"/>
    <property type="evidence" value="ECO:0007669"/>
    <property type="project" value="UniProtKB-SubCell"/>
</dbReference>
<dbReference type="PROSITE" id="PS51257">
    <property type="entry name" value="PROKAR_LIPOPROTEIN"/>
    <property type="match status" value="1"/>
</dbReference>
<dbReference type="EMBL" id="CP014223">
    <property type="protein sequence ID" value="AMJ42311.1"/>
    <property type="molecule type" value="Genomic_DNA"/>
</dbReference>
<evidence type="ECO:0000313" key="8">
    <source>
        <dbReference type="EMBL" id="SHE56099.1"/>
    </source>
</evidence>
<protein>
    <submittedName>
        <fullName evidence="8">Sporulation integral membrane protein YtvI</fullName>
    </submittedName>
</protein>
<reference evidence="10" key="4">
    <citation type="submission" date="2016-11" db="EMBL/GenBank/DDBJ databases">
        <authorList>
            <person name="Jaros S."/>
            <person name="Januszkiewicz K."/>
            <person name="Wedrychowicz H."/>
        </authorList>
    </citation>
    <scope>NUCLEOTIDE SEQUENCE [LARGE SCALE GENOMIC DNA]</scope>
    <source>
        <strain evidence="10">DSM 1682</strain>
    </source>
</reference>
<evidence type="ECO:0000256" key="3">
    <source>
        <dbReference type="ARBA" id="ARBA00022692"/>
    </source>
</evidence>
<feature type="transmembrane region" description="Helical" evidence="6">
    <location>
        <begin position="35"/>
        <end position="53"/>
    </location>
</feature>
<comment type="subcellular location">
    <subcellularLocation>
        <location evidence="1">Membrane</location>
        <topology evidence="1">Multi-pass membrane protein</topology>
    </subcellularLocation>
</comment>
<dbReference type="OrthoDB" id="9774361at2"/>
<gene>
    <name evidence="7" type="ORF">CPRO_27650</name>
    <name evidence="8" type="ORF">SAMN02745151_01130</name>
</gene>
<dbReference type="PANTHER" id="PTHR21716">
    <property type="entry name" value="TRANSMEMBRANE PROTEIN"/>
    <property type="match status" value="1"/>
</dbReference>
<name>A0A0X8VE83_ANAPI</name>
<dbReference type="KEGG" id="cpro:CPRO_27650"/>
<evidence type="ECO:0000256" key="1">
    <source>
        <dbReference type="ARBA" id="ARBA00004141"/>
    </source>
</evidence>
<dbReference type="Pfam" id="PF01594">
    <property type="entry name" value="AI-2E_transport"/>
    <property type="match status" value="1"/>
</dbReference>
<feature type="transmembrane region" description="Helical" evidence="6">
    <location>
        <begin position="65"/>
        <end position="86"/>
    </location>
</feature>
<dbReference type="Proteomes" id="UP000184204">
    <property type="component" value="Unassembled WGS sequence"/>
</dbReference>
<feature type="transmembrane region" description="Helical" evidence="6">
    <location>
        <begin position="323"/>
        <end position="344"/>
    </location>
</feature>
<dbReference type="RefSeq" id="WP_066052944.1">
    <property type="nucleotide sequence ID" value="NZ_CP014223.1"/>
</dbReference>
<dbReference type="InterPro" id="IPR014227">
    <property type="entry name" value="YtvI-like"/>
</dbReference>
<accession>A0A0X8VE83</accession>
<feature type="transmembrane region" description="Helical" evidence="6">
    <location>
        <begin position="219"/>
        <end position="236"/>
    </location>
</feature>
<feature type="transmembrane region" description="Helical" evidence="6">
    <location>
        <begin position="271"/>
        <end position="289"/>
    </location>
</feature>
<keyword evidence="9" id="KW-1185">Reference proteome</keyword>
<dbReference type="InterPro" id="IPR002549">
    <property type="entry name" value="AI-2E-like"/>
</dbReference>
<dbReference type="PANTHER" id="PTHR21716:SF68">
    <property type="entry name" value="TRANSPORT PROTEIN YTVI-RELATED"/>
    <property type="match status" value="1"/>
</dbReference>
<dbReference type="NCBIfam" id="TIGR02872">
    <property type="entry name" value="spore_ytvI"/>
    <property type="match status" value="1"/>
</dbReference>
<dbReference type="AlphaFoldDB" id="A0A0X8VE83"/>
<feature type="transmembrane region" description="Helical" evidence="6">
    <location>
        <begin position="242"/>
        <end position="264"/>
    </location>
</feature>
<dbReference type="EMBL" id="FQUA01000003">
    <property type="protein sequence ID" value="SHE56099.1"/>
    <property type="molecule type" value="Genomic_DNA"/>
</dbReference>
<keyword evidence="3 6" id="KW-0812">Transmembrane</keyword>